<dbReference type="Proteomes" id="UP000003422">
    <property type="component" value="Unassembled WGS sequence"/>
</dbReference>
<feature type="transmembrane region" description="Helical" evidence="1">
    <location>
        <begin position="6"/>
        <end position="24"/>
    </location>
</feature>
<organism evidence="2 3">
    <name type="scientific">Peptoniphilus indolicus ATCC 29427</name>
    <dbReference type="NCBI Taxonomy" id="997350"/>
    <lineage>
        <taxon>Bacteria</taxon>
        <taxon>Bacillati</taxon>
        <taxon>Bacillota</taxon>
        <taxon>Tissierellia</taxon>
        <taxon>Tissierellales</taxon>
        <taxon>Peptoniphilaceae</taxon>
        <taxon>Peptoniphilus</taxon>
    </lineage>
</organism>
<accession>G4D3Z0</accession>
<keyword evidence="1" id="KW-1133">Transmembrane helix</keyword>
<evidence type="ECO:0000313" key="3">
    <source>
        <dbReference type="Proteomes" id="UP000003422"/>
    </source>
</evidence>
<dbReference type="STRING" id="997350.HMPREF9129_1120"/>
<evidence type="ECO:0000256" key="1">
    <source>
        <dbReference type="SAM" id="Phobius"/>
    </source>
</evidence>
<sequence length="65" mass="7773">MFLDFSVAFFTSFTNLFLSLYIAVDLPFRLLKIFEISIISAPLNHLYNYYPINYNLITFYTNFKL</sequence>
<dbReference type="AlphaFoldDB" id="G4D3Z0"/>
<keyword evidence="1" id="KW-0812">Transmembrane</keyword>
<protein>
    <submittedName>
        <fullName evidence="2">Uncharacterized protein</fullName>
    </submittedName>
</protein>
<proteinExistence type="predicted"/>
<dbReference type="HOGENOM" id="CLU_2845972_0_0_9"/>
<evidence type="ECO:0000313" key="2">
    <source>
        <dbReference type="EMBL" id="EGY79757.1"/>
    </source>
</evidence>
<keyword evidence="3" id="KW-1185">Reference proteome</keyword>
<name>G4D3Z0_9FIRM</name>
<comment type="caution">
    <text evidence="2">The sequence shown here is derived from an EMBL/GenBank/DDBJ whole genome shotgun (WGS) entry which is preliminary data.</text>
</comment>
<reference evidence="2 3" key="1">
    <citation type="submission" date="2011-06" db="EMBL/GenBank/DDBJ databases">
        <authorList>
            <person name="Muzny D."/>
            <person name="Qin X."/>
            <person name="Deng J."/>
            <person name="Jiang H."/>
            <person name="Liu Y."/>
            <person name="Qu J."/>
            <person name="Song X.-Z."/>
            <person name="Zhang L."/>
            <person name="Thornton R."/>
            <person name="Coyle M."/>
            <person name="Francisco L."/>
            <person name="Jackson L."/>
            <person name="Javaid M."/>
            <person name="Korchina V."/>
            <person name="Kovar C."/>
            <person name="Mata R."/>
            <person name="Mathew T."/>
            <person name="Ngo R."/>
            <person name="Nguyen L."/>
            <person name="Nguyen N."/>
            <person name="Okwuonu G."/>
            <person name="Ongeri F."/>
            <person name="Pham C."/>
            <person name="Simmons D."/>
            <person name="Wilczek-Boney K."/>
            <person name="Hale W."/>
            <person name="Jakkamsetti A."/>
            <person name="Pham P."/>
            <person name="Ruth R."/>
            <person name="San Lucas F."/>
            <person name="Warren J."/>
            <person name="Zhang J."/>
            <person name="Zhao Z."/>
            <person name="Zhou C."/>
            <person name="Zhu D."/>
            <person name="Lee S."/>
            <person name="Bess C."/>
            <person name="Blankenburg K."/>
            <person name="Forbes L."/>
            <person name="Fu Q."/>
            <person name="Gubbala S."/>
            <person name="Hirani K."/>
            <person name="Jayaseelan J.C."/>
            <person name="Lara F."/>
            <person name="Munidasa M."/>
            <person name="Palculict T."/>
            <person name="Patil S."/>
            <person name="Pu L.-L."/>
            <person name="Saada N."/>
            <person name="Tang L."/>
            <person name="Weissenberger G."/>
            <person name="Zhu Y."/>
            <person name="Hemphill L."/>
            <person name="Shang Y."/>
            <person name="Youmans B."/>
            <person name="Ayvaz T."/>
            <person name="Ross M."/>
            <person name="Santibanez J."/>
            <person name="Aqrawi P."/>
            <person name="Gross S."/>
            <person name="Joshi V."/>
            <person name="Fowler G."/>
            <person name="Nazareth L."/>
            <person name="Reid J."/>
            <person name="Worley K."/>
            <person name="Petrosino J."/>
            <person name="Highlander S."/>
            <person name="Gibbs R."/>
        </authorList>
    </citation>
    <scope>NUCLEOTIDE SEQUENCE [LARGE SCALE GENOMIC DNA]</scope>
    <source>
        <strain evidence="2 3">ATCC 29427</strain>
    </source>
</reference>
<dbReference type="EMBL" id="AGBB01000106">
    <property type="protein sequence ID" value="EGY79757.1"/>
    <property type="molecule type" value="Genomic_DNA"/>
</dbReference>
<gene>
    <name evidence="2" type="ORF">HMPREF9129_1120</name>
</gene>
<keyword evidence="1" id="KW-0472">Membrane</keyword>